<proteinExistence type="predicted"/>
<name>A0AAV6I5B1_9ERIC</name>
<protein>
    <submittedName>
        <fullName evidence="1">Uncharacterized protein</fullName>
    </submittedName>
</protein>
<evidence type="ECO:0000313" key="1">
    <source>
        <dbReference type="EMBL" id="KAG5523771.1"/>
    </source>
</evidence>
<reference evidence="1" key="1">
    <citation type="submission" date="2020-08" db="EMBL/GenBank/DDBJ databases">
        <title>Plant Genome Project.</title>
        <authorList>
            <person name="Zhang R.-G."/>
        </authorList>
    </citation>
    <scope>NUCLEOTIDE SEQUENCE</scope>
    <source>
        <strain evidence="1">WSP0</strain>
        <tissue evidence="1">Leaf</tissue>
    </source>
</reference>
<sequence>MADALANLATTLARQEGENVNVHVCEQWILPQLLDCRLEEANAITILPIEDNDWRQPLIDYLQHGKLPMTVDIGQR</sequence>
<comment type="caution">
    <text evidence="1">The sequence shown here is derived from an EMBL/GenBank/DDBJ whole genome shotgun (WGS) entry which is preliminary data.</text>
</comment>
<gene>
    <name evidence="1" type="ORF">RHGRI_030682</name>
</gene>
<organism evidence="1 2">
    <name type="scientific">Rhododendron griersonianum</name>
    <dbReference type="NCBI Taxonomy" id="479676"/>
    <lineage>
        <taxon>Eukaryota</taxon>
        <taxon>Viridiplantae</taxon>
        <taxon>Streptophyta</taxon>
        <taxon>Embryophyta</taxon>
        <taxon>Tracheophyta</taxon>
        <taxon>Spermatophyta</taxon>
        <taxon>Magnoliopsida</taxon>
        <taxon>eudicotyledons</taxon>
        <taxon>Gunneridae</taxon>
        <taxon>Pentapetalae</taxon>
        <taxon>asterids</taxon>
        <taxon>Ericales</taxon>
        <taxon>Ericaceae</taxon>
        <taxon>Ericoideae</taxon>
        <taxon>Rhodoreae</taxon>
        <taxon>Rhododendron</taxon>
    </lineage>
</organism>
<keyword evidence="2" id="KW-1185">Reference proteome</keyword>
<evidence type="ECO:0000313" key="2">
    <source>
        <dbReference type="Proteomes" id="UP000823749"/>
    </source>
</evidence>
<dbReference type="EMBL" id="JACTNZ010000011">
    <property type="protein sequence ID" value="KAG5523771.1"/>
    <property type="molecule type" value="Genomic_DNA"/>
</dbReference>
<dbReference type="Proteomes" id="UP000823749">
    <property type="component" value="Chromosome 11"/>
</dbReference>
<accession>A0AAV6I5B1</accession>
<dbReference type="AlphaFoldDB" id="A0AAV6I5B1"/>